<dbReference type="Gene3D" id="3.90.75.20">
    <property type="match status" value="1"/>
</dbReference>
<accession>A0A838BR72</accession>
<evidence type="ECO:0000313" key="3">
    <source>
        <dbReference type="Proteomes" id="UP000572984"/>
    </source>
</evidence>
<keyword evidence="2" id="KW-0255">Endonuclease</keyword>
<evidence type="ECO:0000313" key="2">
    <source>
        <dbReference type="EMBL" id="MBA1156926.1"/>
    </source>
</evidence>
<reference evidence="2 3" key="1">
    <citation type="submission" date="2020-07" db="EMBL/GenBank/DDBJ databases">
        <title>Draft genome and description of Microvirga mediterraneensis Marseille-Q2068 sp. nov.</title>
        <authorList>
            <person name="Boxberger M."/>
        </authorList>
    </citation>
    <scope>NUCLEOTIDE SEQUENCE [LARGE SCALE GENOMIC DNA]</scope>
    <source>
        <strain evidence="2 3">Marseille-Q2068</strain>
    </source>
</reference>
<comment type="caution">
    <text evidence="2">The sequence shown here is derived from an EMBL/GenBank/DDBJ whole genome shotgun (WGS) entry which is preliminary data.</text>
</comment>
<dbReference type="Pfam" id="PF13392">
    <property type="entry name" value="HNH_3"/>
    <property type="match status" value="1"/>
</dbReference>
<keyword evidence="2" id="KW-0540">Nuclease</keyword>
<dbReference type="EMBL" id="JACDXJ010000001">
    <property type="protein sequence ID" value="MBA1156926.1"/>
    <property type="molecule type" value="Genomic_DNA"/>
</dbReference>
<dbReference type="RefSeq" id="WP_181052447.1">
    <property type="nucleotide sequence ID" value="NZ_JACDXJ010000001.1"/>
</dbReference>
<dbReference type="AlphaFoldDB" id="A0A838BR72"/>
<sequence>MGLKGVLGCENVYAVSRDGKVFRISTYGTKPKPIMKPCALREKRGYLIAHFSVDGVASDRSVHRMVWEAFNGPIPKGMQINHLNGIKTDNRLENLEICTPSKNSEHKFRVLNHPAPNNPNPGTRNGAAKLTEDQVRQIRRLSAEGMLQHEIGAMFGISQVMAGKIARRENWRHVTDD</sequence>
<proteinExistence type="predicted"/>
<evidence type="ECO:0000259" key="1">
    <source>
        <dbReference type="Pfam" id="PF13392"/>
    </source>
</evidence>
<name>A0A838BR72_9HYPH</name>
<keyword evidence="2" id="KW-0378">Hydrolase</keyword>
<protein>
    <submittedName>
        <fullName evidence="2">HNH endonuclease</fullName>
    </submittedName>
</protein>
<dbReference type="InterPro" id="IPR044925">
    <property type="entry name" value="His-Me_finger_sf"/>
</dbReference>
<dbReference type="GO" id="GO:0004519">
    <property type="term" value="F:endonuclease activity"/>
    <property type="evidence" value="ECO:0007669"/>
    <property type="project" value="UniProtKB-KW"/>
</dbReference>
<keyword evidence="3" id="KW-1185">Reference proteome</keyword>
<dbReference type="Proteomes" id="UP000572984">
    <property type="component" value="Unassembled WGS sequence"/>
</dbReference>
<dbReference type="InterPro" id="IPR003615">
    <property type="entry name" value="HNH_nuc"/>
</dbReference>
<organism evidence="2 3">
    <name type="scientific">Microvirga mediterraneensis</name>
    <dbReference type="NCBI Taxonomy" id="2754695"/>
    <lineage>
        <taxon>Bacteria</taxon>
        <taxon>Pseudomonadati</taxon>
        <taxon>Pseudomonadota</taxon>
        <taxon>Alphaproteobacteria</taxon>
        <taxon>Hyphomicrobiales</taxon>
        <taxon>Methylobacteriaceae</taxon>
        <taxon>Microvirga</taxon>
    </lineage>
</organism>
<gene>
    <name evidence="2" type="ORF">H0S73_12390</name>
</gene>
<dbReference type="SUPFAM" id="SSF54060">
    <property type="entry name" value="His-Me finger endonucleases"/>
    <property type="match status" value="1"/>
</dbReference>
<feature type="domain" description="HNH nuclease" evidence="1">
    <location>
        <begin position="62"/>
        <end position="104"/>
    </location>
</feature>